<protein>
    <submittedName>
        <fullName evidence="1">ABC transporter permease</fullName>
    </submittedName>
</protein>
<name>A0AAW9NMB3_9BACL</name>
<reference evidence="1 2" key="1">
    <citation type="submission" date="2023-03" db="EMBL/GenBank/DDBJ databases">
        <title>Bacillus Genome Sequencing.</title>
        <authorList>
            <person name="Dunlap C."/>
        </authorList>
    </citation>
    <scope>NUCLEOTIDE SEQUENCE [LARGE SCALE GENOMIC DNA]</scope>
    <source>
        <strain evidence="1 2">B-59205</strain>
    </source>
</reference>
<evidence type="ECO:0000313" key="1">
    <source>
        <dbReference type="EMBL" id="MEC1178515.1"/>
    </source>
</evidence>
<organism evidence="1 2">
    <name type="scientific">Metasolibacillus meyeri</name>
    <dbReference type="NCBI Taxonomy" id="1071052"/>
    <lineage>
        <taxon>Bacteria</taxon>
        <taxon>Bacillati</taxon>
        <taxon>Bacillota</taxon>
        <taxon>Bacilli</taxon>
        <taxon>Bacillales</taxon>
        <taxon>Caryophanaceae</taxon>
        <taxon>Metasolibacillus</taxon>
    </lineage>
</organism>
<proteinExistence type="predicted"/>
<comment type="caution">
    <text evidence="1">The sequence shown here is derived from an EMBL/GenBank/DDBJ whole genome shotgun (WGS) entry which is preliminary data.</text>
</comment>
<dbReference type="AlphaFoldDB" id="A0AAW9NMB3"/>
<gene>
    <name evidence="1" type="ORF">P9B03_08485</name>
</gene>
<keyword evidence="2" id="KW-1185">Reference proteome</keyword>
<accession>A0AAW9NMB3</accession>
<evidence type="ECO:0000313" key="2">
    <source>
        <dbReference type="Proteomes" id="UP001344888"/>
    </source>
</evidence>
<dbReference type="Proteomes" id="UP001344888">
    <property type="component" value="Unassembled WGS sequence"/>
</dbReference>
<dbReference type="RefSeq" id="WP_326123010.1">
    <property type="nucleotide sequence ID" value="NZ_JARSFG010000012.1"/>
</dbReference>
<dbReference type="EMBL" id="JARSFG010000012">
    <property type="protein sequence ID" value="MEC1178515.1"/>
    <property type="molecule type" value="Genomic_DNA"/>
</dbReference>
<sequence>MTDELVALVDEAIELDRRTKVDKKRLDEIKAQLTTHATAEMDNKNLKYYQIFGYNGRFNVAWKEKFEIDRYSVLQSTLGDLAEGKIAKKEDIKYDVEAKFKAALIALYKDDYVNAIPPSHILQGLGLTDAQIRAASKKLKGDYISDKKLLESLGVTGEIEEELDVIRQYKNWEAVNRFFGDLSEEQLTEIKRAIFVEDSIAVGLDYEK</sequence>